<feature type="transmembrane region" description="Helical" evidence="6">
    <location>
        <begin position="217"/>
        <end position="236"/>
    </location>
</feature>
<dbReference type="Proteomes" id="UP001558481">
    <property type="component" value="Unassembled WGS sequence"/>
</dbReference>
<evidence type="ECO:0000256" key="2">
    <source>
        <dbReference type="ARBA" id="ARBA00022475"/>
    </source>
</evidence>
<evidence type="ECO:0000256" key="1">
    <source>
        <dbReference type="ARBA" id="ARBA00004651"/>
    </source>
</evidence>
<evidence type="ECO:0000256" key="3">
    <source>
        <dbReference type="ARBA" id="ARBA00022692"/>
    </source>
</evidence>
<feature type="transmembrane region" description="Helical" evidence="6">
    <location>
        <begin position="69"/>
        <end position="91"/>
    </location>
</feature>
<keyword evidence="5 6" id="KW-0472">Membrane</keyword>
<organism evidence="7 8">
    <name type="scientific">Kocuria carniphila</name>
    <dbReference type="NCBI Taxonomy" id="262208"/>
    <lineage>
        <taxon>Bacteria</taxon>
        <taxon>Bacillati</taxon>
        <taxon>Actinomycetota</taxon>
        <taxon>Actinomycetes</taxon>
        <taxon>Micrococcales</taxon>
        <taxon>Micrococcaceae</taxon>
        <taxon>Kocuria</taxon>
    </lineage>
</organism>
<name>A0ABV3V0U9_9MICC</name>
<reference evidence="7 8" key="1">
    <citation type="journal article" date="2024" name="Fungal Genet. Biol.">
        <title>The porcine skin microbiome exhibits broad fungal antagonism.</title>
        <authorList>
            <person name="De La Cruz K.F."/>
            <person name="Townsend E.C."/>
            <person name="Alex Cheong J.Z."/>
            <person name="Salamzade R."/>
            <person name="Liu A."/>
            <person name="Sandstrom S."/>
            <person name="Davila E."/>
            <person name="Huang L."/>
            <person name="Xu K.H."/>
            <person name="Wu S.Y."/>
            <person name="Meudt J.J."/>
            <person name="Shanmuganayagam D."/>
            <person name="Gibson A.L.F."/>
            <person name="Kalan L.R."/>
        </authorList>
    </citation>
    <scope>NUCLEOTIDE SEQUENCE [LARGE SCALE GENOMIC DNA]</scope>
    <source>
        <strain evidence="7 8">LK2625</strain>
    </source>
</reference>
<comment type="caution">
    <text evidence="7">The sequence shown here is derived from an EMBL/GenBank/DDBJ whole genome shotgun (WGS) entry which is preliminary data.</text>
</comment>
<dbReference type="InterPro" id="IPR019108">
    <property type="entry name" value="Caa3_assmbl_CtaG-rel"/>
</dbReference>
<dbReference type="EMBL" id="JAYWLU010000003">
    <property type="protein sequence ID" value="MEX3593998.1"/>
    <property type="molecule type" value="Genomic_DNA"/>
</dbReference>
<keyword evidence="2" id="KW-1003">Cell membrane</keyword>
<keyword evidence="4 6" id="KW-1133">Transmembrane helix</keyword>
<keyword evidence="3 6" id="KW-0812">Transmembrane</keyword>
<keyword evidence="8" id="KW-1185">Reference proteome</keyword>
<comment type="subcellular location">
    <subcellularLocation>
        <location evidence="1">Cell membrane</location>
        <topology evidence="1">Multi-pass membrane protein</topology>
    </subcellularLocation>
</comment>
<dbReference type="Pfam" id="PF09678">
    <property type="entry name" value="Caa3_CtaG"/>
    <property type="match status" value="1"/>
</dbReference>
<dbReference type="RefSeq" id="WP_254049195.1">
    <property type="nucleotide sequence ID" value="NZ_CAUREL010000005.1"/>
</dbReference>
<evidence type="ECO:0000313" key="7">
    <source>
        <dbReference type="EMBL" id="MEX3593998.1"/>
    </source>
</evidence>
<evidence type="ECO:0000256" key="4">
    <source>
        <dbReference type="ARBA" id="ARBA00022989"/>
    </source>
</evidence>
<accession>A0ABV3V0U9</accession>
<gene>
    <name evidence="7" type="ORF">VVR66_04670</name>
</gene>
<feature type="transmembrane region" description="Helical" evidence="6">
    <location>
        <begin position="177"/>
        <end position="197"/>
    </location>
</feature>
<protein>
    <submittedName>
        <fullName evidence="7">Cytochrome c oxidase assembly protein</fullName>
    </submittedName>
</protein>
<evidence type="ECO:0000256" key="5">
    <source>
        <dbReference type="ARBA" id="ARBA00023136"/>
    </source>
</evidence>
<feature type="transmembrane region" description="Helical" evidence="6">
    <location>
        <begin position="111"/>
        <end position="130"/>
    </location>
</feature>
<evidence type="ECO:0000256" key="6">
    <source>
        <dbReference type="SAM" id="Phobius"/>
    </source>
</evidence>
<sequence>MFEVFVAALLIATAVGYAWSLWAGRHRSAWPVHRTVFFYAGLACVAASLVGPLGQAAHESFTAHMMGHLLLGMIAPLLLVLSAPVSVLLRALPVGRARAVSRMLRSPYVRVITHPVVAALLNAGGLWVLYTTPLFHWMHGSVWVHALVHTHIFLAGYVFTASMVGVDPDPHRASFKLRAGVLIAFIAAHSILAKWLYAHQPMGVETADAQFGAQLMYYGGDAVDVLLIVLLFTGWYRATRPRSASSDRARATSS</sequence>
<feature type="transmembrane region" description="Helical" evidence="6">
    <location>
        <begin position="142"/>
        <end position="165"/>
    </location>
</feature>
<feature type="transmembrane region" description="Helical" evidence="6">
    <location>
        <begin position="36"/>
        <end position="57"/>
    </location>
</feature>
<feature type="transmembrane region" description="Helical" evidence="6">
    <location>
        <begin position="6"/>
        <end position="24"/>
    </location>
</feature>
<evidence type="ECO:0000313" key="8">
    <source>
        <dbReference type="Proteomes" id="UP001558481"/>
    </source>
</evidence>
<proteinExistence type="predicted"/>